<evidence type="ECO:0000313" key="4">
    <source>
        <dbReference type="EMBL" id="SIS87036.1"/>
    </source>
</evidence>
<evidence type="ECO:0000256" key="1">
    <source>
        <dbReference type="ARBA" id="ARBA00022603"/>
    </source>
</evidence>
<dbReference type="RefSeq" id="WP_076515685.1">
    <property type="nucleotide sequence ID" value="NZ_FTOH01000005.1"/>
</dbReference>
<evidence type="ECO:0000259" key="3">
    <source>
        <dbReference type="Pfam" id="PF10017"/>
    </source>
</evidence>
<dbReference type="Proteomes" id="UP000185639">
    <property type="component" value="Unassembled WGS sequence"/>
</dbReference>
<dbReference type="GO" id="GO:0008168">
    <property type="term" value="F:methyltransferase activity"/>
    <property type="evidence" value="ECO:0007669"/>
    <property type="project" value="UniProtKB-KW"/>
</dbReference>
<accession>A0A1N7MLK4</accession>
<dbReference type="GO" id="GO:0032259">
    <property type="term" value="P:methylation"/>
    <property type="evidence" value="ECO:0007669"/>
    <property type="project" value="UniProtKB-KW"/>
</dbReference>
<dbReference type="InterPro" id="IPR017804">
    <property type="entry name" value="MeTrfase_EgtD-like"/>
</dbReference>
<dbReference type="PIRSF" id="PIRSF018005">
    <property type="entry name" value="UCP018005"/>
    <property type="match status" value="1"/>
</dbReference>
<dbReference type="PANTHER" id="PTHR43397">
    <property type="entry name" value="ERGOTHIONEINE BIOSYNTHESIS PROTEIN 1"/>
    <property type="match status" value="1"/>
</dbReference>
<dbReference type="STRING" id="484498.SAMN05421686_105277"/>
<keyword evidence="2 4" id="KW-0808">Transferase</keyword>
<dbReference type="Gene3D" id="3.40.50.150">
    <property type="entry name" value="Vaccinia Virus protein VP39"/>
    <property type="match status" value="1"/>
</dbReference>
<dbReference type="AlphaFoldDB" id="A0A1N7MLK4"/>
<proteinExistence type="predicted"/>
<reference evidence="5" key="1">
    <citation type="submission" date="2017-01" db="EMBL/GenBank/DDBJ databases">
        <authorList>
            <person name="Varghese N."/>
            <person name="Submissions S."/>
        </authorList>
    </citation>
    <scope>NUCLEOTIDE SEQUENCE [LARGE SCALE GENOMIC DNA]</scope>
    <source>
        <strain evidence="5">DSM 24913</strain>
    </source>
</reference>
<dbReference type="PANTHER" id="PTHR43397:SF1">
    <property type="entry name" value="ERGOTHIONEINE BIOSYNTHESIS PROTEIN 1"/>
    <property type="match status" value="1"/>
</dbReference>
<keyword evidence="5" id="KW-1185">Reference proteome</keyword>
<name>A0A1N7MLK4_9GAMM</name>
<protein>
    <submittedName>
        <fullName evidence="4">Dimethylhistidine N-methyltransferase</fullName>
    </submittedName>
</protein>
<organism evidence="4 5">
    <name type="scientific">Thalassolituus maritimus</name>
    <dbReference type="NCBI Taxonomy" id="484498"/>
    <lineage>
        <taxon>Bacteria</taxon>
        <taxon>Pseudomonadati</taxon>
        <taxon>Pseudomonadota</taxon>
        <taxon>Gammaproteobacteria</taxon>
        <taxon>Oceanospirillales</taxon>
        <taxon>Oceanospirillaceae</taxon>
        <taxon>Thalassolituus</taxon>
    </lineage>
</organism>
<dbReference type="SUPFAM" id="SSF53335">
    <property type="entry name" value="S-adenosyl-L-methionine-dependent methyltransferases"/>
    <property type="match status" value="1"/>
</dbReference>
<keyword evidence="1 4" id="KW-0489">Methyltransferase</keyword>
<dbReference type="OrthoDB" id="5289726at2"/>
<sequence length="331" mass="37536">MSGTHSVLAHVQEAENAPVNTTFLNDVLRGLSQPQKSLSSKYFYDEAGDHLFQRIMRCDDYYLTRCEMEVFREKANELVSELNIDGAEFDLVELGAGDGIKTRHLLRYLSEANADFRYLPVDISGHILDVLCAGIQQNISDVDIHSFEGDYFAALGEIDRFSQRRKVVLFLGSNIGNMPVEDCHTFCLRLGEHMHPGDLLITGFDLKKDPRTILRAYDDSDGLTREFNLNLLRRINGELGADFRLENFEHFQTYNPVSGACQSYLISQKNQTVSIAGRSISFEKHEPVFMEVSRKFSLTEVDDLAVTTGFSPVKHCLDSKGWFVNAVWMKN</sequence>
<gene>
    <name evidence="4" type="ORF">SAMN05421686_105277</name>
</gene>
<dbReference type="InterPro" id="IPR051128">
    <property type="entry name" value="EgtD_Methyltrsf_superfamily"/>
</dbReference>
<dbReference type="Pfam" id="PF10017">
    <property type="entry name" value="Methyltransf_33"/>
    <property type="match status" value="1"/>
</dbReference>
<dbReference type="InterPro" id="IPR019257">
    <property type="entry name" value="MeTrfase_dom"/>
</dbReference>
<evidence type="ECO:0000256" key="2">
    <source>
        <dbReference type="ARBA" id="ARBA00022679"/>
    </source>
</evidence>
<feature type="domain" description="Histidine-specific methyltransferase SAM-dependent" evidence="3">
    <location>
        <begin position="25"/>
        <end position="328"/>
    </location>
</feature>
<dbReference type="InterPro" id="IPR029063">
    <property type="entry name" value="SAM-dependent_MTases_sf"/>
</dbReference>
<evidence type="ECO:0000313" key="5">
    <source>
        <dbReference type="Proteomes" id="UP000185639"/>
    </source>
</evidence>
<dbReference type="EMBL" id="FTOH01000005">
    <property type="protein sequence ID" value="SIS87036.1"/>
    <property type="molecule type" value="Genomic_DNA"/>
</dbReference>